<proteinExistence type="predicted"/>
<dbReference type="InterPro" id="IPR015287">
    <property type="entry name" value="Colicin_D_immunity_dom"/>
</dbReference>
<dbReference type="AlphaFoldDB" id="A0A3B0YIL8"/>
<accession>A0A3B0YIL8</accession>
<evidence type="ECO:0000259" key="1">
    <source>
        <dbReference type="Pfam" id="PF09204"/>
    </source>
</evidence>
<dbReference type="EMBL" id="UOFJ01000359">
    <property type="protein sequence ID" value="VAW68694.1"/>
    <property type="molecule type" value="Genomic_DNA"/>
</dbReference>
<sequence length="92" mass="10862">MSEKLLNIIEKFLTYKISTHDFVDKYQKLWKIERDSHILQKDNALLSECLSSVFCAVDIYEPENTREKYEFDEAALKEEVARLVDKLSTQES</sequence>
<name>A0A3B0YIL8_9ZZZZ</name>
<dbReference type="Pfam" id="PF09204">
    <property type="entry name" value="Colicin_immun"/>
    <property type="match status" value="1"/>
</dbReference>
<evidence type="ECO:0000313" key="2">
    <source>
        <dbReference type="EMBL" id="VAW68694.1"/>
    </source>
</evidence>
<dbReference type="InterPro" id="IPR036471">
    <property type="entry name" value="Colicin_D_sf"/>
</dbReference>
<protein>
    <recommendedName>
        <fullName evidence="1">Colicin D immunity protein domain-containing protein</fullName>
    </recommendedName>
</protein>
<organism evidence="2">
    <name type="scientific">hydrothermal vent metagenome</name>
    <dbReference type="NCBI Taxonomy" id="652676"/>
    <lineage>
        <taxon>unclassified sequences</taxon>
        <taxon>metagenomes</taxon>
        <taxon>ecological metagenomes</taxon>
    </lineage>
</organism>
<dbReference type="SUPFAM" id="SSF101125">
    <property type="entry name" value="Colicin D immunity protein"/>
    <property type="match status" value="1"/>
</dbReference>
<reference evidence="2" key="1">
    <citation type="submission" date="2018-06" db="EMBL/GenBank/DDBJ databases">
        <authorList>
            <person name="Zhirakovskaya E."/>
        </authorList>
    </citation>
    <scope>NUCLEOTIDE SEQUENCE</scope>
</reference>
<dbReference type="GO" id="GO:0015643">
    <property type="term" value="F:toxic substance binding"/>
    <property type="evidence" value="ECO:0007669"/>
    <property type="project" value="InterPro"/>
</dbReference>
<gene>
    <name evidence="2" type="ORF">MNBD_GAMMA10-84</name>
</gene>
<dbReference type="GO" id="GO:0030153">
    <property type="term" value="P:bacteriocin immunity"/>
    <property type="evidence" value="ECO:0007669"/>
    <property type="project" value="InterPro"/>
</dbReference>
<dbReference type="Gene3D" id="1.20.120.650">
    <property type="entry name" value="Colicin D"/>
    <property type="match status" value="1"/>
</dbReference>
<feature type="domain" description="Colicin D immunity protein" evidence="1">
    <location>
        <begin position="1"/>
        <end position="87"/>
    </location>
</feature>